<evidence type="ECO:0000256" key="1">
    <source>
        <dbReference type="ARBA" id="ARBA00007374"/>
    </source>
</evidence>
<evidence type="ECO:0000256" key="3">
    <source>
        <dbReference type="ARBA" id="ARBA00022777"/>
    </source>
</evidence>
<evidence type="ECO:0000313" key="6">
    <source>
        <dbReference type="EMBL" id="CAH00926.1"/>
    </source>
</evidence>
<dbReference type="PANTHER" id="PTHR12400:SF103">
    <property type="entry name" value="INOSITOL POLYPHOSPHATE MULTIKINASE"/>
    <property type="match status" value="1"/>
</dbReference>
<dbReference type="GO" id="GO:0005737">
    <property type="term" value="C:cytoplasm"/>
    <property type="evidence" value="ECO:0007669"/>
    <property type="project" value="TreeGrafter"/>
</dbReference>
<proteinExistence type="inferred from homology"/>
<dbReference type="PaxDb" id="284590-Q6CQF9"/>
<evidence type="ECO:0000256" key="5">
    <source>
        <dbReference type="SAM" id="MobiDB-lite"/>
    </source>
</evidence>
<keyword evidence="3 4" id="KW-0418">Kinase</keyword>
<dbReference type="SUPFAM" id="SSF56104">
    <property type="entry name" value="SAICAR synthase-like"/>
    <property type="match status" value="1"/>
</dbReference>
<dbReference type="InterPro" id="IPR038286">
    <property type="entry name" value="IPK_sf"/>
</dbReference>
<keyword evidence="2 4" id="KW-0808">Transferase</keyword>
<dbReference type="InterPro" id="IPR005522">
    <property type="entry name" value="IPK"/>
</dbReference>
<dbReference type="InParanoid" id="Q6CQF9"/>
<dbReference type="GO" id="GO:0005634">
    <property type="term" value="C:nucleus"/>
    <property type="evidence" value="ECO:0007669"/>
    <property type="project" value="TreeGrafter"/>
</dbReference>
<evidence type="ECO:0000256" key="4">
    <source>
        <dbReference type="RuleBase" id="RU363090"/>
    </source>
</evidence>
<evidence type="ECO:0000313" key="7">
    <source>
        <dbReference type="Proteomes" id="UP000000598"/>
    </source>
</evidence>
<dbReference type="PANTHER" id="PTHR12400">
    <property type="entry name" value="INOSITOL POLYPHOSPHATE KINASE"/>
    <property type="match status" value="1"/>
</dbReference>
<dbReference type="STRING" id="284590.Q6CQF9"/>
<dbReference type="EC" id="2.7.-.-" evidence="4"/>
<dbReference type="eggNOG" id="KOG1620">
    <property type="taxonomic scope" value="Eukaryota"/>
</dbReference>
<dbReference type="Proteomes" id="UP000000598">
    <property type="component" value="Chromosome D"/>
</dbReference>
<dbReference type="Gene3D" id="3.30.470.160">
    <property type="entry name" value="Inositol polyphosphate kinase"/>
    <property type="match status" value="1"/>
</dbReference>
<comment type="similarity">
    <text evidence="1 4">Belongs to the inositol phosphokinase (IPK) family.</text>
</comment>
<dbReference type="AlphaFoldDB" id="Q6CQF9"/>
<evidence type="ECO:0000256" key="2">
    <source>
        <dbReference type="ARBA" id="ARBA00022679"/>
    </source>
</evidence>
<protein>
    <recommendedName>
        <fullName evidence="4">Kinase</fullName>
        <ecNumber evidence="4">2.7.-.-</ecNumber>
    </recommendedName>
</protein>
<dbReference type="EMBL" id="CR382124">
    <property type="protein sequence ID" value="CAH00926.1"/>
    <property type="molecule type" value="Genomic_DNA"/>
</dbReference>
<dbReference type="HOGENOM" id="CLU_042569_3_0_1"/>
<dbReference type="GO" id="GO:0046854">
    <property type="term" value="P:phosphatidylinositol phosphate biosynthetic process"/>
    <property type="evidence" value="ECO:0007669"/>
    <property type="project" value="TreeGrafter"/>
</dbReference>
<dbReference type="GO" id="GO:0032958">
    <property type="term" value="P:inositol phosphate biosynthetic process"/>
    <property type="evidence" value="ECO:0007669"/>
    <property type="project" value="InterPro"/>
</dbReference>
<dbReference type="KEGG" id="kla:KLLA0_D17402g"/>
<organism evidence="6 7">
    <name type="scientific">Kluyveromyces lactis (strain ATCC 8585 / CBS 2359 / DSM 70799 / NBRC 1267 / NRRL Y-1140 / WM37)</name>
    <name type="common">Yeast</name>
    <name type="synonym">Candida sphaerica</name>
    <dbReference type="NCBI Taxonomy" id="284590"/>
    <lineage>
        <taxon>Eukaryota</taxon>
        <taxon>Fungi</taxon>
        <taxon>Dikarya</taxon>
        <taxon>Ascomycota</taxon>
        <taxon>Saccharomycotina</taxon>
        <taxon>Saccharomycetes</taxon>
        <taxon>Saccharomycetales</taxon>
        <taxon>Saccharomycetaceae</taxon>
        <taxon>Kluyveromyces</taxon>
    </lineage>
</organism>
<feature type="region of interest" description="Disordered" evidence="5">
    <location>
        <begin position="1"/>
        <end position="23"/>
    </location>
</feature>
<accession>Q6CQF9</accession>
<name>Q6CQF9_KLULA</name>
<reference evidence="6 7" key="1">
    <citation type="journal article" date="2004" name="Nature">
        <title>Genome evolution in yeasts.</title>
        <authorList>
            <consortium name="Genolevures"/>
            <person name="Dujon B."/>
            <person name="Sherman D."/>
            <person name="Fischer G."/>
            <person name="Durrens P."/>
            <person name="Casaregola S."/>
            <person name="Lafontaine I."/>
            <person name="de Montigny J."/>
            <person name="Marck C."/>
            <person name="Neuveglise C."/>
            <person name="Talla E."/>
            <person name="Goffard N."/>
            <person name="Frangeul L."/>
            <person name="Aigle M."/>
            <person name="Anthouard V."/>
            <person name="Babour A."/>
            <person name="Barbe V."/>
            <person name="Barnay S."/>
            <person name="Blanchin S."/>
            <person name="Beckerich J.M."/>
            <person name="Beyne E."/>
            <person name="Bleykasten C."/>
            <person name="Boisrame A."/>
            <person name="Boyer J."/>
            <person name="Cattolico L."/>
            <person name="Confanioleri F."/>
            <person name="de Daruvar A."/>
            <person name="Despons L."/>
            <person name="Fabre E."/>
            <person name="Fairhead C."/>
            <person name="Ferry-Dumazet H."/>
            <person name="Groppi A."/>
            <person name="Hantraye F."/>
            <person name="Hennequin C."/>
            <person name="Jauniaux N."/>
            <person name="Joyet P."/>
            <person name="Kachouri R."/>
            <person name="Kerrest A."/>
            <person name="Koszul R."/>
            <person name="Lemaire M."/>
            <person name="Lesur I."/>
            <person name="Ma L."/>
            <person name="Muller H."/>
            <person name="Nicaud J.M."/>
            <person name="Nikolski M."/>
            <person name="Oztas S."/>
            <person name="Ozier-Kalogeropoulos O."/>
            <person name="Pellenz S."/>
            <person name="Potier S."/>
            <person name="Richard G.F."/>
            <person name="Straub M.L."/>
            <person name="Suleau A."/>
            <person name="Swennene D."/>
            <person name="Tekaia F."/>
            <person name="Wesolowski-Louvel M."/>
            <person name="Westhof E."/>
            <person name="Wirth B."/>
            <person name="Zeniou-Meyer M."/>
            <person name="Zivanovic I."/>
            <person name="Bolotin-Fukuhara M."/>
            <person name="Thierry A."/>
            <person name="Bouchier C."/>
            <person name="Caudron B."/>
            <person name="Scarpelli C."/>
            <person name="Gaillardin C."/>
            <person name="Weissenbach J."/>
            <person name="Wincker P."/>
            <person name="Souciet J.L."/>
        </authorList>
    </citation>
    <scope>NUCLEOTIDE SEQUENCE [LARGE SCALE GENOMIC DNA]</scope>
    <source>
        <strain evidence="7">ATCC 8585 / CBS 2359 / DSM 70799 / NBRC 1267 / NRRL Y-1140 / WM37</strain>
    </source>
</reference>
<dbReference type="OMA" id="FRICGMK"/>
<sequence length="342" mass="39366">MNIKDFKKLKRQAAGHEGPLTDPNEMLLFKPSTKQEIKFYEHLATRHAIDNTDDIPLQDWTPTFLGILQENKEQNKDFDQERVIERLNACSPTSLTSKSQTDGNVYLVMENLLHGYVRPNVLDIKLGHVLWDDAASEEKRIRLDEVSKTSTSGTLGFRICGMNILKNTNVQELHSKYYEPEDDGYIFVNKYYGRELTASNVTDAFDLYFGDNNLSLQNRNDLIHMFSKRLQLFYNTLLNEEVRMISSSLLFIYECDTTRWINFSQEQELIPSHVSYDSDEEGSIKDGQSKESISGKTELSRMSIIDFAHTKFTPGLGIDDNVLDGVESLIDIFERLKTKYTI</sequence>
<dbReference type="GO" id="GO:0000824">
    <property type="term" value="F:inositol-1,4,5,6-tetrakisphosphate 3-kinase activity"/>
    <property type="evidence" value="ECO:0007669"/>
    <property type="project" value="TreeGrafter"/>
</dbReference>
<dbReference type="FunCoup" id="Q6CQF9">
    <property type="interactions" value="79"/>
</dbReference>
<dbReference type="GO" id="GO:0008440">
    <property type="term" value="F:inositol-1,4,5-trisphosphate 3-kinase activity"/>
    <property type="evidence" value="ECO:0007669"/>
    <property type="project" value="TreeGrafter"/>
</dbReference>
<keyword evidence="7" id="KW-1185">Reference proteome</keyword>
<gene>
    <name evidence="6" type="ORF">KLLA0_D17402g</name>
</gene>
<dbReference type="Pfam" id="PF03770">
    <property type="entry name" value="IPK"/>
    <property type="match status" value="1"/>
</dbReference>